<dbReference type="PANTHER" id="PTHR22943">
    <property type="entry name" value="7-TRANSMEMBRANE DOMAIN RECEPTOR C.ELEGANS"/>
    <property type="match status" value="1"/>
</dbReference>
<evidence type="ECO:0000256" key="14">
    <source>
        <dbReference type="ARBA" id="ARBA00061678"/>
    </source>
</evidence>
<feature type="transmembrane region" description="Helical" evidence="19">
    <location>
        <begin position="205"/>
        <end position="227"/>
    </location>
</feature>
<dbReference type="Proteomes" id="UP000095282">
    <property type="component" value="Unplaced"/>
</dbReference>
<proteinExistence type="inferred from homology"/>
<comment type="function">
    <text evidence="13">An odorant receptor which affects chemotaxis to the volatile odorant diacetyl. Specifies AWA neuronal cell fate via the odr-7 pathway.</text>
</comment>
<keyword evidence="8" id="KW-0969">Cilium</keyword>
<evidence type="ECO:0000256" key="6">
    <source>
        <dbReference type="ARBA" id="ARBA00022725"/>
    </source>
</evidence>
<evidence type="ECO:0000256" key="9">
    <source>
        <dbReference type="ARBA" id="ARBA00023136"/>
    </source>
</evidence>
<keyword evidence="5 19" id="KW-0812">Transmembrane</keyword>
<dbReference type="SUPFAM" id="SSF81321">
    <property type="entry name" value="Family A G protein-coupled receptor-like"/>
    <property type="match status" value="1"/>
</dbReference>
<name>A0A1I7T1J9_9PELO</name>
<keyword evidence="11" id="KW-0325">Glycoprotein</keyword>
<reference evidence="21" key="1">
    <citation type="submission" date="2016-11" db="UniProtKB">
        <authorList>
            <consortium name="WormBaseParasite"/>
        </authorList>
    </citation>
    <scope>IDENTIFICATION</scope>
</reference>
<evidence type="ECO:0000313" key="21">
    <source>
        <dbReference type="WBParaSite" id="Csp11.Scaffold463.g1527.t1"/>
    </source>
</evidence>
<dbReference type="InterPro" id="IPR019428">
    <property type="entry name" value="7TM_GPCR_serpentine_rcpt_Str"/>
</dbReference>
<evidence type="ECO:0000256" key="19">
    <source>
        <dbReference type="SAM" id="Phobius"/>
    </source>
</evidence>
<dbReference type="AlphaFoldDB" id="A0A1I7T1J9"/>
<evidence type="ECO:0000256" key="13">
    <source>
        <dbReference type="ARBA" id="ARBA00054965"/>
    </source>
</evidence>
<dbReference type="WBParaSite" id="Csp11.Scaffold463.g1527.t1">
    <property type="protein sequence ID" value="Csp11.Scaffold463.g1527.t1"/>
    <property type="gene ID" value="Csp11.Scaffold463.g1527"/>
</dbReference>
<dbReference type="GO" id="GO:0060170">
    <property type="term" value="C:ciliary membrane"/>
    <property type="evidence" value="ECO:0007669"/>
    <property type="project" value="UniProtKB-SubCell"/>
</dbReference>
<evidence type="ECO:0000256" key="10">
    <source>
        <dbReference type="ARBA" id="ARBA00023170"/>
    </source>
</evidence>
<keyword evidence="3" id="KW-0145">Chemotaxis</keyword>
<dbReference type="GO" id="GO:0038022">
    <property type="term" value="F:G protein-coupled olfactory receptor activity"/>
    <property type="evidence" value="ECO:0007669"/>
    <property type="project" value="TreeGrafter"/>
</dbReference>
<evidence type="ECO:0000256" key="3">
    <source>
        <dbReference type="ARBA" id="ARBA00022500"/>
    </source>
</evidence>
<keyword evidence="6" id="KW-0552">Olfaction</keyword>
<evidence type="ECO:0000256" key="1">
    <source>
        <dbReference type="ARBA" id="ARBA00004272"/>
    </source>
</evidence>
<evidence type="ECO:0000256" key="2">
    <source>
        <dbReference type="ARBA" id="ARBA00022475"/>
    </source>
</evidence>
<sequence>MSVPLEIQVIQLTGFILSEVSHFVLLYFIYARATKQFGSYKILMASFSIFSILYAFAEVITQPVMHIHGTGLMLYVGSSVFTYSKEFGHYLSVFYCSSFALCVFFLSAHFFYRYVAVCSPRLLRLIDGYRVFRLLIPIFVLGTLMFINVSWFGAPSDFKSEFMRESLKKEYNDDSYTVGQISAVFYVHDPSGAIQMFWKDCIGMIFVYIILFLSISTIIFFAVNTFRTVYHHSKLRKSKKNCEIHRQLFHTLIVQSMIPMVILFLPTGFLLTLPFFDVKEVGRIANAPGVGACFYPALDALTAMIMIKDFRRALFCAPKVPRIRVSSVPDTMFTHLHS</sequence>
<dbReference type="GO" id="GO:0042048">
    <property type="term" value="P:olfactory behavior"/>
    <property type="evidence" value="ECO:0007669"/>
    <property type="project" value="TreeGrafter"/>
</dbReference>
<feature type="transmembrane region" description="Helical" evidence="19">
    <location>
        <begin position="42"/>
        <end position="67"/>
    </location>
</feature>
<evidence type="ECO:0000313" key="20">
    <source>
        <dbReference type="Proteomes" id="UP000095282"/>
    </source>
</evidence>
<protein>
    <recommendedName>
        <fullName evidence="16">Serpentine receptor class r-10</fullName>
    </recommendedName>
    <alternativeName>
        <fullName evidence="17">Odorant response abnormal protein 10</fullName>
    </alternativeName>
    <alternativeName>
        <fullName evidence="18">Olfactory receptor 10</fullName>
    </alternativeName>
</protein>
<evidence type="ECO:0000256" key="18">
    <source>
        <dbReference type="ARBA" id="ARBA00082489"/>
    </source>
</evidence>
<keyword evidence="7 19" id="KW-1133">Transmembrane helix</keyword>
<dbReference type="Pfam" id="PF10326">
    <property type="entry name" value="7TM_GPCR_Str"/>
    <property type="match status" value="1"/>
</dbReference>
<evidence type="ECO:0000256" key="4">
    <source>
        <dbReference type="ARBA" id="ARBA00022606"/>
    </source>
</evidence>
<evidence type="ECO:0000256" key="11">
    <source>
        <dbReference type="ARBA" id="ARBA00023180"/>
    </source>
</evidence>
<dbReference type="FunFam" id="1.20.1070.10:FF:000128">
    <property type="entry name" value="Seven TM Receptor"/>
    <property type="match status" value="1"/>
</dbReference>
<keyword evidence="9 19" id="KW-0472">Membrane</keyword>
<evidence type="ECO:0000256" key="5">
    <source>
        <dbReference type="ARBA" id="ARBA00022692"/>
    </source>
</evidence>
<evidence type="ECO:0000256" key="7">
    <source>
        <dbReference type="ARBA" id="ARBA00022989"/>
    </source>
</evidence>
<dbReference type="Gene3D" id="1.20.1070.10">
    <property type="entry name" value="Rhodopsin 7-helix transmembrane proteins"/>
    <property type="match status" value="1"/>
</dbReference>
<keyword evidence="20" id="KW-1185">Reference proteome</keyword>
<feature type="transmembrane region" description="Helical" evidence="19">
    <location>
        <begin position="87"/>
        <end position="112"/>
    </location>
</feature>
<dbReference type="eggNOG" id="ENOG502TGG9">
    <property type="taxonomic scope" value="Eukaryota"/>
</dbReference>
<evidence type="ECO:0000256" key="8">
    <source>
        <dbReference type="ARBA" id="ARBA00023069"/>
    </source>
</evidence>
<feature type="transmembrane region" description="Helical" evidence="19">
    <location>
        <begin position="132"/>
        <end position="154"/>
    </location>
</feature>
<comment type="subunit">
    <text evidence="15">Interacts with odr-4.</text>
</comment>
<feature type="transmembrane region" description="Helical" evidence="19">
    <location>
        <begin position="288"/>
        <end position="307"/>
    </location>
</feature>
<keyword evidence="10" id="KW-0675">Receptor</keyword>
<evidence type="ECO:0000256" key="15">
    <source>
        <dbReference type="ARBA" id="ARBA00064300"/>
    </source>
</evidence>
<comment type="similarity">
    <text evidence="14">Belongs to the nematode receptor-like protein str family.</text>
</comment>
<accession>A0A1I7T1J9</accession>
<organism evidence="20 21">
    <name type="scientific">Caenorhabditis tropicalis</name>
    <dbReference type="NCBI Taxonomy" id="1561998"/>
    <lineage>
        <taxon>Eukaryota</taxon>
        <taxon>Metazoa</taxon>
        <taxon>Ecdysozoa</taxon>
        <taxon>Nematoda</taxon>
        <taxon>Chromadorea</taxon>
        <taxon>Rhabditida</taxon>
        <taxon>Rhabditina</taxon>
        <taxon>Rhabditomorpha</taxon>
        <taxon>Rhabditoidea</taxon>
        <taxon>Rhabditidae</taxon>
        <taxon>Peloderinae</taxon>
        <taxon>Caenorhabditis</taxon>
    </lineage>
</organism>
<keyword evidence="4" id="KW-0716">Sensory transduction</keyword>
<comment type="subcellular location">
    <subcellularLocation>
        <location evidence="1">Cell projection</location>
        <location evidence="1">Cilium membrane</location>
        <topology evidence="1">Multi-pass membrane protein</topology>
    </subcellularLocation>
</comment>
<evidence type="ECO:0000256" key="16">
    <source>
        <dbReference type="ARBA" id="ARBA00067967"/>
    </source>
</evidence>
<evidence type="ECO:0000256" key="12">
    <source>
        <dbReference type="ARBA" id="ARBA00023273"/>
    </source>
</evidence>
<keyword evidence="12" id="KW-0966">Cell projection</keyword>
<feature type="transmembrane region" description="Helical" evidence="19">
    <location>
        <begin position="248"/>
        <end position="276"/>
    </location>
</feature>
<evidence type="ECO:0000256" key="17">
    <source>
        <dbReference type="ARBA" id="ARBA00078653"/>
    </source>
</evidence>
<dbReference type="PANTHER" id="PTHR22943:SF242">
    <property type="entry name" value="SEVEN TM RECEPTOR"/>
    <property type="match status" value="1"/>
</dbReference>
<dbReference type="GO" id="GO:0006935">
    <property type="term" value="P:chemotaxis"/>
    <property type="evidence" value="ECO:0007669"/>
    <property type="project" value="UniProtKB-KW"/>
</dbReference>
<keyword evidence="2" id="KW-1003">Cell membrane</keyword>
<feature type="transmembrane region" description="Helical" evidence="19">
    <location>
        <begin position="12"/>
        <end position="30"/>
    </location>
</feature>